<dbReference type="Pfam" id="PF06041">
    <property type="entry name" value="DUF924"/>
    <property type="match status" value="1"/>
</dbReference>
<reference evidence="1" key="2">
    <citation type="submission" date="2023-05" db="EMBL/GenBank/DDBJ databases">
        <authorList>
            <consortium name="Lawrence Berkeley National Laboratory"/>
            <person name="Steindorff A."/>
            <person name="Hensen N."/>
            <person name="Bonometti L."/>
            <person name="Westerberg I."/>
            <person name="Brannstrom I.O."/>
            <person name="Guillou S."/>
            <person name="Cros-Aarteil S."/>
            <person name="Calhoun S."/>
            <person name="Haridas S."/>
            <person name="Kuo A."/>
            <person name="Mondo S."/>
            <person name="Pangilinan J."/>
            <person name="Riley R."/>
            <person name="Labutti K."/>
            <person name="Andreopoulos B."/>
            <person name="Lipzen A."/>
            <person name="Chen C."/>
            <person name="Yanf M."/>
            <person name="Daum C."/>
            <person name="Ng V."/>
            <person name="Clum A."/>
            <person name="Ohm R."/>
            <person name="Martin F."/>
            <person name="Silar P."/>
            <person name="Natvig D."/>
            <person name="Lalanne C."/>
            <person name="Gautier V."/>
            <person name="Ament-Velasquez S.L."/>
            <person name="Kruys A."/>
            <person name="Hutchinson M.I."/>
            <person name="Powell A.J."/>
            <person name="Barry K."/>
            <person name="Miller A.N."/>
            <person name="Grigoriev I.V."/>
            <person name="Debuchy R."/>
            <person name="Gladieux P."/>
            <person name="Thoren M.H."/>
            <person name="Johannesson H."/>
        </authorList>
    </citation>
    <scope>NUCLEOTIDE SEQUENCE</scope>
    <source>
        <strain evidence="1">PSN243</strain>
    </source>
</reference>
<dbReference type="Proteomes" id="UP001321760">
    <property type="component" value="Unassembled WGS sequence"/>
</dbReference>
<dbReference type="InterPro" id="IPR010323">
    <property type="entry name" value="DUF924"/>
</dbReference>
<organism evidence="1 2">
    <name type="scientific">Podospora aff. communis PSN243</name>
    <dbReference type="NCBI Taxonomy" id="3040156"/>
    <lineage>
        <taxon>Eukaryota</taxon>
        <taxon>Fungi</taxon>
        <taxon>Dikarya</taxon>
        <taxon>Ascomycota</taxon>
        <taxon>Pezizomycotina</taxon>
        <taxon>Sordariomycetes</taxon>
        <taxon>Sordariomycetidae</taxon>
        <taxon>Sordariales</taxon>
        <taxon>Podosporaceae</taxon>
        <taxon>Podospora</taxon>
    </lineage>
</organism>
<evidence type="ECO:0008006" key="3">
    <source>
        <dbReference type="Google" id="ProtNLM"/>
    </source>
</evidence>
<name>A0AAV9G472_9PEZI</name>
<keyword evidence="2" id="KW-1185">Reference proteome</keyword>
<dbReference type="SUPFAM" id="SSF48452">
    <property type="entry name" value="TPR-like"/>
    <property type="match status" value="1"/>
</dbReference>
<gene>
    <name evidence="1" type="ORF">QBC34DRAFT_417648</name>
</gene>
<comment type="caution">
    <text evidence="1">The sequence shown here is derived from an EMBL/GenBank/DDBJ whole genome shotgun (WGS) entry which is preliminary data.</text>
</comment>
<protein>
    <recommendedName>
        <fullName evidence="3">DUF924-domain-containing protein</fullName>
    </recommendedName>
</protein>
<sequence>MERLRTKPVRLPRLPARAMQTPLLGRHLHHRSQHLTLPRFSSKSSLNSRPTLSFADSDIRRPFSMTSPSSRDRLQHAFNPGVYERIREFWFEKAGNDHELILPPMDLAKQWFTSDPDFDKVCRDTFGEQLRLMQSGTVTASDLLNTTASLKPLDWLGLILLLDQIPRNCYRGSEAKVAFDVFDPIAIAVTLRAIEQGIPDAPEIRYHAGYRLWFYLPLQHSEKLEIHELSMKEHARIFTDMKDLMASPEEDVVGDAKLKQCRKFLLENREAVDKWEDMLVGFARRHMTVIDRFGRYPHRNQALGRESTAEEAKYLAEGGETFSSGK</sequence>
<dbReference type="Gene3D" id="1.25.40.10">
    <property type="entry name" value="Tetratricopeptide repeat domain"/>
    <property type="match status" value="1"/>
</dbReference>
<evidence type="ECO:0000313" key="2">
    <source>
        <dbReference type="Proteomes" id="UP001321760"/>
    </source>
</evidence>
<dbReference type="EMBL" id="MU866000">
    <property type="protein sequence ID" value="KAK4443050.1"/>
    <property type="molecule type" value="Genomic_DNA"/>
</dbReference>
<proteinExistence type="predicted"/>
<dbReference type="InterPro" id="IPR011990">
    <property type="entry name" value="TPR-like_helical_dom_sf"/>
</dbReference>
<evidence type="ECO:0000313" key="1">
    <source>
        <dbReference type="EMBL" id="KAK4443050.1"/>
    </source>
</evidence>
<accession>A0AAV9G472</accession>
<reference evidence="1" key="1">
    <citation type="journal article" date="2023" name="Mol. Phylogenet. Evol.">
        <title>Genome-scale phylogeny and comparative genomics of the fungal order Sordariales.</title>
        <authorList>
            <person name="Hensen N."/>
            <person name="Bonometti L."/>
            <person name="Westerberg I."/>
            <person name="Brannstrom I.O."/>
            <person name="Guillou S."/>
            <person name="Cros-Aarteil S."/>
            <person name="Calhoun S."/>
            <person name="Haridas S."/>
            <person name="Kuo A."/>
            <person name="Mondo S."/>
            <person name="Pangilinan J."/>
            <person name="Riley R."/>
            <person name="LaButti K."/>
            <person name="Andreopoulos B."/>
            <person name="Lipzen A."/>
            <person name="Chen C."/>
            <person name="Yan M."/>
            <person name="Daum C."/>
            <person name="Ng V."/>
            <person name="Clum A."/>
            <person name="Steindorff A."/>
            <person name="Ohm R.A."/>
            <person name="Martin F."/>
            <person name="Silar P."/>
            <person name="Natvig D.O."/>
            <person name="Lalanne C."/>
            <person name="Gautier V."/>
            <person name="Ament-Velasquez S.L."/>
            <person name="Kruys A."/>
            <person name="Hutchinson M.I."/>
            <person name="Powell A.J."/>
            <person name="Barry K."/>
            <person name="Miller A.N."/>
            <person name="Grigoriev I.V."/>
            <person name="Debuchy R."/>
            <person name="Gladieux P."/>
            <person name="Hiltunen Thoren M."/>
            <person name="Johannesson H."/>
        </authorList>
    </citation>
    <scope>NUCLEOTIDE SEQUENCE</scope>
    <source>
        <strain evidence="1">PSN243</strain>
    </source>
</reference>
<dbReference type="Gene3D" id="1.20.58.320">
    <property type="entry name" value="TPR-like"/>
    <property type="match status" value="1"/>
</dbReference>
<dbReference type="AlphaFoldDB" id="A0AAV9G472"/>